<reference evidence="6" key="2">
    <citation type="submission" date="2025-09" db="UniProtKB">
        <authorList>
            <consortium name="Ensembl"/>
        </authorList>
    </citation>
    <scope>IDENTIFICATION</scope>
</reference>
<dbReference type="Gene3D" id="3.30.860.10">
    <property type="entry name" value="30s Ribosomal Protein S19, Chain A"/>
    <property type="match status" value="1"/>
</dbReference>
<reference evidence="6" key="1">
    <citation type="submission" date="2025-08" db="UniProtKB">
        <authorList>
            <consortium name="Ensembl"/>
        </authorList>
    </citation>
    <scope>IDENTIFICATION</scope>
</reference>
<name>A0A667GWV7_LYNCA</name>
<dbReference type="Ensembl" id="ENSLCNT00005014169.1">
    <property type="protein sequence ID" value="ENSLCNP00005012653.1"/>
    <property type="gene ID" value="ENSLCNG00005008326.1"/>
</dbReference>
<comment type="similarity">
    <text evidence="1 5">Belongs to the universal ribosomal protein uS19 family.</text>
</comment>
<evidence type="ECO:0000313" key="6">
    <source>
        <dbReference type="Ensembl" id="ENSLCNP00005012653.1"/>
    </source>
</evidence>
<dbReference type="GO" id="GO:0003735">
    <property type="term" value="F:structural constituent of ribosome"/>
    <property type="evidence" value="ECO:0007669"/>
    <property type="project" value="InterPro"/>
</dbReference>
<accession>A0A667GWV7</accession>
<dbReference type="GO" id="GO:0022627">
    <property type="term" value="C:cytosolic small ribosomal subunit"/>
    <property type="evidence" value="ECO:0007669"/>
    <property type="project" value="TreeGrafter"/>
</dbReference>
<evidence type="ECO:0000256" key="1">
    <source>
        <dbReference type="ARBA" id="ARBA00007345"/>
    </source>
</evidence>
<dbReference type="GO" id="GO:0000028">
    <property type="term" value="P:ribosomal small subunit assembly"/>
    <property type="evidence" value="ECO:0007669"/>
    <property type="project" value="TreeGrafter"/>
</dbReference>
<evidence type="ECO:0000313" key="7">
    <source>
        <dbReference type="Proteomes" id="UP000472241"/>
    </source>
</evidence>
<dbReference type="PRINTS" id="PR00975">
    <property type="entry name" value="RIBOSOMALS19"/>
</dbReference>
<organism evidence="6 7">
    <name type="scientific">Lynx canadensis</name>
    <name type="common">Canada lynx</name>
    <name type="synonym">Felis canadensis</name>
    <dbReference type="NCBI Taxonomy" id="61383"/>
    <lineage>
        <taxon>Eukaryota</taxon>
        <taxon>Metazoa</taxon>
        <taxon>Chordata</taxon>
        <taxon>Craniata</taxon>
        <taxon>Vertebrata</taxon>
        <taxon>Euteleostomi</taxon>
        <taxon>Mammalia</taxon>
        <taxon>Eutheria</taxon>
        <taxon>Laurasiatheria</taxon>
        <taxon>Carnivora</taxon>
        <taxon>Feliformia</taxon>
        <taxon>Felidae</taxon>
        <taxon>Felinae</taxon>
        <taxon>Lynx</taxon>
    </lineage>
</organism>
<evidence type="ECO:0000256" key="5">
    <source>
        <dbReference type="RuleBase" id="RU003485"/>
    </source>
</evidence>
<dbReference type="SUPFAM" id="SSF54570">
    <property type="entry name" value="Ribosomal protein S19"/>
    <property type="match status" value="1"/>
</dbReference>
<dbReference type="Proteomes" id="UP000472241">
    <property type="component" value="Unplaced"/>
</dbReference>
<keyword evidence="7" id="KW-1185">Reference proteome</keyword>
<evidence type="ECO:0000256" key="2">
    <source>
        <dbReference type="ARBA" id="ARBA00022980"/>
    </source>
</evidence>
<evidence type="ECO:0000256" key="4">
    <source>
        <dbReference type="ARBA" id="ARBA00035469"/>
    </source>
</evidence>
<dbReference type="Pfam" id="PF00203">
    <property type="entry name" value="Ribosomal_S19"/>
    <property type="match status" value="1"/>
</dbReference>
<keyword evidence="2 5" id="KW-0689">Ribosomal protein</keyword>
<proteinExistence type="inferred from homology"/>
<dbReference type="PANTHER" id="PTHR11880:SF2">
    <property type="entry name" value="SMALL RIBOSOMAL SUBUNIT PROTEIN US19"/>
    <property type="match status" value="1"/>
</dbReference>
<keyword evidence="3 5" id="KW-0687">Ribonucleoprotein</keyword>
<protein>
    <recommendedName>
        <fullName evidence="4">40S ribosomal protein S15</fullName>
    </recommendedName>
</protein>
<evidence type="ECO:0000256" key="3">
    <source>
        <dbReference type="ARBA" id="ARBA00023274"/>
    </source>
</evidence>
<dbReference type="GO" id="GO:0006412">
    <property type="term" value="P:translation"/>
    <property type="evidence" value="ECO:0007669"/>
    <property type="project" value="InterPro"/>
</dbReference>
<dbReference type="InterPro" id="IPR002222">
    <property type="entry name" value="Ribosomal_uS19"/>
</dbReference>
<dbReference type="InterPro" id="IPR023575">
    <property type="entry name" value="Ribosomal_uS19_SF"/>
</dbReference>
<dbReference type="AlphaFoldDB" id="A0A667GWV7"/>
<dbReference type="PANTHER" id="PTHR11880">
    <property type="entry name" value="RIBOSOMAL PROTEIN S19P FAMILY MEMBER"/>
    <property type="match status" value="1"/>
</dbReference>
<sequence length="107" mass="12413">MAEPLMQQYGAVQWWQLNGSLQRKPQKDALPMEKSEVVKKHLWNMIILPKVVGSVVAVYNAKTFNQVEIKPKVIDHYLGKFFTTYKPLKQDRPSIWATYSSCFISPK</sequence>